<dbReference type="SUPFAM" id="SSF52540">
    <property type="entry name" value="P-loop containing nucleoside triphosphate hydrolases"/>
    <property type="match status" value="1"/>
</dbReference>
<dbReference type="GeneID" id="59326333"/>
<dbReference type="CDD" id="cd01876">
    <property type="entry name" value="YihA_EngB"/>
    <property type="match status" value="1"/>
</dbReference>
<dbReference type="Proteomes" id="UP000515788">
    <property type="component" value="Chromosome 5"/>
</dbReference>
<dbReference type="KEGG" id="tgb:HG536_0E00470"/>
<dbReference type="AlphaFoldDB" id="A0A7G3ZI01"/>
<evidence type="ECO:0000256" key="4">
    <source>
        <dbReference type="ARBA" id="ARBA00023134"/>
    </source>
</evidence>
<dbReference type="RefSeq" id="XP_037139811.1">
    <property type="nucleotide sequence ID" value="XM_037283915.1"/>
</dbReference>
<dbReference type="InterPro" id="IPR030393">
    <property type="entry name" value="G_ENGB_dom"/>
</dbReference>
<keyword evidence="2" id="KW-0547">Nucleotide-binding</keyword>
<evidence type="ECO:0000256" key="1">
    <source>
        <dbReference type="ARBA" id="ARBA00022723"/>
    </source>
</evidence>
<keyword evidence="3" id="KW-0460">Magnesium</keyword>
<dbReference type="PRINTS" id="PR00326">
    <property type="entry name" value="GTP1OBG"/>
</dbReference>
<sequence>MDYKLLRRHLHQSFICRQAISNIKNIVVATNAAISGLAELRSKSSRPIRHKTQSSPNPSVNFRDLYKKYNNGFTEPAVAELNSVNHFFNSADVKYEWSAGRFMDVPGESLKAKYSQQLETRIGYSGKKFPGKTYIPFELVNGLPEVAFLGKSNAGKSTLLNNLTTSQKRISLESTARSSRWAGFTKTLNSFNVGNELRIVDTPGYGFNSSIGQGDLTMQYLKERKELARTFLLISAEQGFGEHDLQIVDFMRDNGIPFEIVFTKMDKIRNIEKFEQSMERDRKFLQSTMARILFTNSSTSKSCKKRYGIDILRYVIFESCGLEPGLKPSRKKPQ</sequence>
<dbReference type="InterPro" id="IPR052279">
    <property type="entry name" value="EngB_GTPase"/>
</dbReference>
<dbReference type="GO" id="GO:0046872">
    <property type="term" value="F:metal ion binding"/>
    <property type="evidence" value="ECO:0007669"/>
    <property type="project" value="UniProtKB-KW"/>
</dbReference>
<evidence type="ECO:0000259" key="5">
    <source>
        <dbReference type="PROSITE" id="PS51706"/>
    </source>
</evidence>
<gene>
    <name evidence="6" type="ORF">HG536_0E00470</name>
</gene>
<proteinExistence type="predicted"/>
<dbReference type="OrthoDB" id="391988at2759"/>
<dbReference type="Pfam" id="PF01926">
    <property type="entry name" value="MMR_HSR1"/>
    <property type="match status" value="1"/>
</dbReference>
<dbReference type="GO" id="GO:0005739">
    <property type="term" value="C:mitochondrion"/>
    <property type="evidence" value="ECO:0007669"/>
    <property type="project" value="TreeGrafter"/>
</dbReference>
<evidence type="ECO:0000313" key="7">
    <source>
        <dbReference type="Proteomes" id="UP000515788"/>
    </source>
</evidence>
<evidence type="ECO:0000256" key="3">
    <source>
        <dbReference type="ARBA" id="ARBA00022842"/>
    </source>
</evidence>
<protein>
    <recommendedName>
        <fullName evidence="5">EngB-type G domain-containing protein</fullName>
    </recommendedName>
</protein>
<feature type="domain" description="EngB-type G" evidence="5">
    <location>
        <begin position="142"/>
        <end position="322"/>
    </location>
</feature>
<dbReference type="EMBL" id="CP059250">
    <property type="protein sequence ID" value="QLL33137.1"/>
    <property type="molecule type" value="Genomic_DNA"/>
</dbReference>
<dbReference type="InterPro" id="IPR005225">
    <property type="entry name" value="Small_GTP-bd"/>
</dbReference>
<reference evidence="6 7" key="1">
    <citation type="submission" date="2020-06" db="EMBL/GenBank/DDBJ databases">
        <title>The yeast mating-type switching endonuclease HO is a domesticated member of an unorthodox homing genetic element family.</title>
        <authorList>
            <person name="Coughlan A.Y."/>
            <person name="Lombardi L."/>
            <person name="Braun-Galleani S."/>
            <person name="Martos A.R."/>
            <person name="Galeote V."/>
            <person name="Bigey F."/>
            <person name="Dequin S."/>
            <person name="Byrne K.P."/>
            <person name="Wolfe K.H."/>
        </authorList>
    </citation>
    <scope>NUCLEOTIDE SEQUENCE [LARGE SCALE GENOMIC DNA]</scope>
    <source>
        <strain evidence="6 7">CBS764</strain>
    </source>
</reference>
<keyword evidence="4" id="KW-0342">GTP-binding</keyword>
<dbReference type="InterPro" id="IPR006073">
    <property type="entry name" value="GTP-bd"/>
</dbReference>
<dbReference type="PANTHER" id="PTHR46498:SF1">
    <property type="entry name" value="GTP-BINDING PROTEIN 8"/>
    <property type="match status" value="1"/>
</dbReference>
<evidence type="ECO:0000256" key="2">
    <source>
        <dbReference type="ARBA" id="ARBA00022741"/>
    </source>
</evidence>
<dbReference type="PROSITE" id="PS51706">
    <property type="entry name" value="G_ENGB"/>
    <property type="match status" value="1"/>
</dbReference>
<dbReference type="PANTHER" id="PTHR46498">
    <property type="entry name" value="GTP-BINDING PROTEIN 8"/>
    <property type="match status" value="1"/>
</dbReference>
<dbReference type="GO" id="GO:0005525">
    <property type="term" value="F:GTP binding"/>
    <property type="evidence" value="ECO:0007669"/>
    <property type="project" value="UniProtKB-KW"/>
</dbReference>
<evidence type="ECO:0000313" key="6">
    <source>
        <dbReference type="EMBL" id="QLL33137.1"/>
    </source>
</evidence>
<dbReference type="Gene3D" id="3.40.50.300">
    <property type="entry name" value="P-loop containing nucleotide triphosphate hydrolases"/>
    <property type="match status" value="1"/>
</dbReference>
<keyword evidence="1" id="KW-0479">Metal-binding</keyword>
<accession>A0A7G3ZI01</accession>
<keyword evidence="7" id="KW-1185">Reference proteome</keyword>
<organism evidence="6 7">
    <name type="scientific">Torulaspora globosa</name>
    <dbReference type="NCBI Taxonomy" id="48254"/>
    <lineage>
        <taxon>Eukaryota</taxon>
        <taxon>Fungi</taxon>
        <taxon>Dikarya</taxon>
        <taxon>Ascomycota</taxon>
        <taxon>Saccharomycotina</taxon>
        <taxon>Saccharomycetes</taxon>
        <taxon>Saccharomycetales</taxon>
        <taxon>Saccharomycetaceae</taxon>
        <taxon>Torulaspora</taxon>
    </lineage>
</organism>
<name>A0A7G3ZI01_9SACH</name>
<dbReference type="InterPro" id="IPR027417">
    <property type="entry name" value="P-loop_NTPase"/>
</dbReference>
<dbReference type="NCBIfam" id="TIGR00231">
    <property type="entry name" value="small_GTP"/>
    <property type="match status" value="1"/>
</dbReference>